<dbReference type="EMBL" id="LAQI01000124">
    <property type="protein sequence ID" value="KKY18634.1"/>
    <property type="molecule type" value="Genomic_DNA"/>
</dbReference>
<evidence type="ECO:0000313" key="5">
    <source>
        <dbReference type="Proteomes" id="UP000034182"/>
    </source>
</evidence>
<dbReference type="PANTHER" id="PTHR43248">
    <property type="entry name" value="2-SUCCINYL-6-HYDROXY-2,4-CYCLOHEXADIENE-1-CARBOXYLATE SYNTHASE"/>
    <property type="match status" value="1"/>
</dbReference>
<feature type="signal peptide" evidence="3">
    <location>
        <begin position="1"/>
        <end position="27"/>
    </location>
</feature>
<dbReference type="AlphaFoldDB" id="A0A0G2E7L4"/>
<keyword evidence="2" id="KW-0378">Hydrolase</keyword>
<proteinExistence type="inferred from homology"/>
<name>A0A0G2E7L4_9PEZI</name>
<dbReference type="GO" id="GO:0016787">
    <property type="term" value="F:hydrolase activity"/>
    <property type="evidence" value="ECO:0007669"/>
    <property type="project" value="UniProtKB-KW"/>
</dbReference>
<comment type="caution">
    <text evidence="4">The sequence shown here is derived from an EMBL/GenBank/DDBJ whole genome shotgun (WGS) entry which is preliminary data.</text>
</comment>
<dbReference type="Gene3D" id="3.40.50.1820">
    <property type="entry name" value="alpha/beta hydrolase"/>
    <property type="match status" value="1"/>
</dbReference>
<dbReference type="PANTHER" id="PTHR43248:SF25">
    <property type="entry name" value="AB HYDROLASE-1 DOMAIN-CONTAINING PROTEIN-RELATED"/>
    <property type="match status" value="1"/>
</dbReference>
<gene>
    <name evidence="4" type="ORF">UCDDS831_g05916</name>
</gene>
<evidence type="ECO:0000256" key="2">
    <source>
        <dbReference type="ARBA" id="ARBA00022801"/>
    </source>
</evidence>
<reference evidence="4 5" key="1">
    <citation type="submission" date="2015-03" db="EMBL/GenBank/DDBJ databases">
        <authorList>
            <person name="Morales-Cruz A."/>
            <person name="Amrine K.C."/>
            <person name="Cantu D."/>
        </authorList>
    </citation>
    <scope>NUCLEOTIDE SEQUENCE [LARGE SCALE GENOMIC DNA]</scope>
    <source>
        <strain evidence="4">DS831</strain>
    </source>
</reference>
<keyword evidence="3" id="KW-0732">Signal</keyword>
<evidence type="ECO:0000256" key="3">
    <source>
        <dbReference type="SAM" id="SignalP"/>
    </source>
</evidence>
<dbReference type="SUPFAM" id="SSF53474">
    <property type="entry name" value="alpha/beta-Hydrolases"/>
    <property type="match status" value="1"/>
</dbReference>
<sequence>MSLLGLTSLRLLLLQAVFAYTSVRAQAQNGTQDIQWGPCEINGSPPFECGNISVPLDYTSPDSTELGIELIKYTASKQPSKGSILINFGGPGASGQQLMVTLGPVMQAVTGGYYDLISFDPRSAGKTIPLLCYQSAAERINATFQNSRANGNASDTTLGRLWASGENLATACYDNGKDIGSLLGFSFAARDYLRIAEILNEDGLLRYYGLSGGTVLGATIAAMFPDRIERMVLDGVWNIHEYYHSHGAIEGFTSTDATFSALLRACIAAGPAACALAAHPNTTAASLETATYALIQRVKYAPIPHAGRLLDYTLVRNAIFLGQTTLSLWPPLASFLDALLFPSANASQQLDAALAVLQTAEDPVFTENRFGIQCGDKRVRAEQLEDVLPDVDAVSRLSRLAGDRIAFDIAACARWKMDAREKYEGDFVDVATRHPVL</sequence>
<organism evidence="4 5">
    <name type="scientific">Diplodia seriata</name>
    <dbReference type="NCBI Taxonomy" id="420778"/>
    <lineage>
        <taxon>Eukaryota</taxon>
        <taxon>Fungi</taxon>
        <taxon>Dikarya</taxon>
        <taxon>Ascomycota</taxon>
        <taxon>Pezizomycotina</taxon>
        <taxon>Dothideomycetes</taxon>
        <taxon>Dothideomycetes incertae sedis</taxon>
        <taxon>Botryosphaeriales</taxon>
        <taxon>Botryosphaeriaceae</taxon>
        <taxon>Diplodia</taxon>
    </lineage>
</organism>
<comment type="similarity">
    <text evidence="1">Belongs to the peptidase S33 family.</text>
</comment>
<reference evidence="4 5" key="2">
    <citation type="submission" date="2015-05" db="EMBL/GenBank/DDBJ databases">
        <title>Distinctive expansion of gene families associated with plant cell wall degradation and secondary metabolism in the genomes of grapevine trunk pathogens.</title>
        <authorList>
            <person name="Lawrence D.P."/>
            <person name="Travadon R."/>
            <person name="Rolshausen P.E."/>
            <person name="Baumgartner K."/>
        </authorList>
    </citation>
    <scope>NUCLEOTIDE SEQUENCE [LARGE SCALE GENOMIC DNA]</scope>
    <source>
        <strain evidence="4">DS831</strain>
    </source>
</reference>
<dbReference type="InterPro" id="IPR051601">
    <property type="entry name" value="Serine_prot/Carboxylest_S33"/>
</dbReference>
<evidence type="ECO:0000256" key="1">
    <source>
        <dbReference type="ARBA" id="ARBA00010088"/>
    </source>
</evidence>
<evidence type="ECO:0000313" key="4">
    <source>
        <dbReference type="EMBL" id="KKY18634.1"/>
    </source>
</evidence>
<dbReference type="InterPro" id="IPR029058">
    <property type="entry name" value="AB_hydrolase_fold"/>
</dbReference>
<dbReference type="Proteomes" id="UP000034182">
    <property type="component" value="Unassembled WGS sequence"/>
</dbReference>
<feature type="chain" id="PRO_5002543310" evidence="3">
    <location>
        <begin position="28"/>
        <end position="437"/>
    </location>
</feature>
<accession>A0A0G2E7L4</accession>
<protein>
    <submittedName>
        <fullName evidence="4">Putative nedd8-like protein</fullName>
    </submittedName>
</protein>